<organism evidence="1 2">
    <name type="scientific">Bacteroides xylanisolvens</name>
    <dbReference type="NCBI Taxonomy" id="371601"/>
    <lineage>
        <taxon>Bacteria</taxon>
        <taxon>Pseudomonadati</taxon>
        <taxon>Bacteroidota</taxon>
        <taxon>Bacteroidia</taxon>
        <taxon>Bacteroidales</taxon>
        <taxon>Bacteroidaceae</taxon>
        <taxon>Bacteroides</taxon>
    </lineage>
</organism>
<accession>A0A415KV92</accession>
<dbReference type="Proteomes" id="UP000284495">
    <property type="component" value="Unassembled WGS sequence"/>
</dbReference>
<comment type="caution">
    <text evidence="1">The sequence shown here is derived from an EMBL/GenBank/DDBJ whole genome shotgun (WGS) entry which is preliminary data.</text>
</comment>
<proteinExistence type="predicted"/>
<feature type="non-terminal residue" evidence="1">
    <location>
        <position position="1"/>
    </location>
</feature>
<name>A0A415KV92_9BACE</name>
<dbReference type="AlphaFoldDB" id="A0A415KV92"/>
<dbReference type="EMBL" id="QROO01000006">
    <property type="protein sequence ID" value="RHL40107.1"/>
    <property type="molecule type" value="Genomic_DNA"/>
</dbReference>
<evidence type="ECO:0000313" key="2">
    <source>
        <dbReference type="Proteomes" id="UP000284495"/>
    </source>
</evidence>
<reference evidence="1 2" key="1">
    <citation type="submission" date="2018-08" db="EMBL/GenBank/DDBJ databases">
        <title>A genome reference for cultivated species of the human gut microbiota.</title>
        <authorList>
            <person name="Zou Y."/>
            <person name="Xue W."/>
            <person name="Luo G."/>
        </authorList>
    </citation>
    <scope>NUCLEOTIDE SEQUENCE [LARGE SCALE GENOMIC DNA]</scope>
    <source>
        <strain evidence="1 2">AF38-2</strain>
    </source>
</reference>
<evidence type="ECO:0000313" key="1">
    <source>
        <dbReference type="EMBL" id="RHL40107.1"/>
    </source>
</evidence>
<sequence>FSFAVAKVGIFRKPANILHTFFTEICSLCIDRKTIILIINSFGHDNLHKKIACIFQLSPLWSR</sequence>
<protein>
    <submittedName>
        <fullName evidence="1">Uncharacterized protein</fullName>
    </submittedName>
</protein>
<gene>
    <name evidence="1" type="ORF">DW027_06075</name>
</gene>